<keyword evidence="3" id="KW-1185">Reference proteome</keyword>
<sequence>MRKLLTGFMASALLAACCATSAAAEIRLSGKWRGDGEALGSDGSAYRVRCKMEVRIVGARTYKFNGKCSSSKGTTTGEGTLKKIGAGRYTGDVKGMTVGKASSGKLDVRAKGQRIAVTAASEEGRLFVLMRKSGE</sequence>
<dbReference type="RefSeq" id="WP_119060581.1">
    <property type="nucleotide sequence ID" value="NZ_QXDF01000001.1"/>
</dbReference>
<dbReference type="AlphaFoldDB" id="A0A397Q7D2"/>
<organism evidence="2 3">
    <name type="scientific">Dichotomicrobium thermohalophilum</name>
    <dbReference type="NCBI Taxonomy" id="933063"/>
    <lineage>
        <taxon>Bacteria</taxon>
        <taxon>Pseudomonadati</taxon>
        <taxon>Pseudomonadota</taxon>
        <taxon>Alphaproteobacteria</taxon>
        <taxon>Hyphomicrobiales</taxon>
        <taxon>Hyphomicrobiaceae</taxon>
        <taxon>Dichotomicrobium</taxon>
    </lineage>
</organism>
<feature type="chain" id="PRO_5017438000" description="DUF3617 family protein" evidence="1">
    <location>
        <begin position="25"/>
        <end position="135"/>
    </location>
</feature>
<feature type="signal peptide" evidence="1">
    <location>
        <begin position="1"/>
        <end position="24"/>
    </location>
</feature>
<evidence type="ECO:0008006" key="4">
    <source>
        <dbReference type="Google" id="ProtNLM"/>
    </source>
</evidence>
<evidence type="ECO:0000313" key="2">
    <source>
        <dbReference type="EMBL" id="RIA55715.1"/>
    </source>
</evidence>
<evidence type="ECO:0000256" key="1">
    <source>
        <dbReference type="SAM" id="SignalP"/>
    </source>
</evidence>
<protein>
    <recommendedName>
        <fullName evidence="4">DUF3617 family protein</fullName>
    </recommendedName>
</protein>
<comment type="caution">
    <text evidence="2">The sequence shown here is derived from an EMBL/GenBank/DDBJ whole genome shotgun (WGS) entry which is preliminary data.</text>
</comment>
<dbReference type="Proteomes" id="UP000266273">
    <property type="component" value="Unassembled WGS sequence"/>
</dbReference>
<name>A0A397Q7D2_9HYPH</name>
<dbReference type="EMBL" id="QXDF01000001">
    <property type="protein sequence ID" value="RIA55715.1"/>
    <property type="molecule type" value="Genomic_DNA"/>
</dbReference>
<proteinExistence type="predicted"/>
<accession>A0A397Q7D2</accession>
<keyword evidence="1" id="KW-0732">Signal</keyword>
<dbReference type="PROSITE" id="PS51257">
    <property type="entry name" value="PROKAR_LIPOPROTEIN"/>
    <property type="match status" value="1"/>
</dbReference>
<gene>
    <name evidence="2" type="ORF">BXY53_0791</name>
</gene>
<evidence type="ECO:0000313" key="3">
    <source>
        <dbReference type="Proteomes" id="UP000266273"/>
    </source>
</evidence>
<reference evidence="2 3" key="1">
    <citation type="submission" date="2018-08" db="EMBL/GenBank/DDBJ databases">
        <title>Genomic Encyclopedia of Archaeal and Bacterial Type Strains, Phase II (KMG-II): from individual species to whole genera.</title>
        <authorList>
            <person name="Goeker M."/>
        </authorList>
    </citation>
    <scope>NUCLEOTIDE SEQUENCE [LARGE SCALE GENOMIC DNA]</scope>
    <source>
        <strain evidence="2 3">DSM 5002</strain>
    </source>
</reference>